<accession>A0A2T1E3A8</accession>
<comment type="caution">
    <text evidence="3">The sequence shown here is derived from an EMBL/GenBank/DDBJ whole genome shotgun (WGS) entry which is preliminary data.</text>
</comment>
<proteinExistence type="predicted"/>
<evidence type="ECO:0000256" key="1">
    <source>
        <dbReference type="SAM" id="Coils"/>
    </source>
</evidence>
<evidence type="ECO:0000259" key="2">
    <source>
        <dbReference type="Pfam" id="PF00535"/>
    </source>
</evidence>
<dbReference type="PANTHER" id="PTHR43685:SF2">
    <property type="entry name" value="GLYCOSYLTRANSFERASE 2-LIKE DOMAIN-CONTAINING PROTEIN"/>
    <property type="match status" value="1"/>
</dbReference>
<keyword evidence="3" id="KW-0808">Transferase</keyword>
<dbReference type="AlphaFoldDB" id="A0A2T1E3A8"/>
<gene>
    <name evidence="3" type="ORF">C7B82_17320</name>
</gene>
<reference evidence="4" key="1">
    <citation type="submission" date="2018-02" db="EMBL/GenBank/DDBJ databases">
        <authorList>
            <person name="Moore K."/>
            <person name="Momper L."/>
        </authorList>
    </citation>
    <scope>NUCLEOTIDE SEQUENCE [LARGE SCALE GENOMIC DNA]</scope>
    <source>
        <strain evidence="4">ULC18</strain>
    </source>
</reference>
<evidence type="ECO:0000313" key="3">
    <source>
        <dbReference type="EMBL" id="PSB27227.1"/>
    </source>
</evidence>
<dbReference type="EMBL" id="PVWK01000097">
    <property type="protein sequence ID" value="PSB27227.1"/>
    <property type="molecule type" value="Genomic_DNA"/>
</dbReference>
<keyword evidence="4" id="KW-1185">Reference proteome</keyword>
<reference evidence="3 4" key="2">
    <citation type="submission" date="2018-03" db="EMBL/GenBank/DDBJ databases">
        <title>The ancient ancestry and fast evolution of plastids.</title>
        <authorList>
            <person name="Moore K.R."/>
            <person name="Magnabosco C."/>
            <person name="Momper L."/>
            <person name="Gold D.A."/>
            <person name="Bosak T."/>
            <person name="Fournier G.P."/>
        </authorList>
    </citation>
    <scope>NUCLEOTIDE SEQUENCE [LARGE SCALE GENOMIC DNA]</scope>
    <source>
        <strain evidence="3 4">ULC18</strain>
    </source>
</reference>
<evidence type="ECO:0000313" key="4">
    <source>
        <dbReference type="Proteomes" id="UP000239576"/>
    </source>
</evidence>
<keyword evidence="1" id="KW-0175">Coiled coil</keyword>
<dbReference type="Gene3D" id="3.90.550.10">
    <property type="entry name" value="Spore Coat Polysaccharide Biosynthesis Protein SpsA, Chain A"/>
    <property type="match status" value="1"/>
</dbReference>
<dbReference type="Proteomes" id="UP000239576">
    <property type="component" value="Unassembled WGS sequence"/>
</dbReference>
<dbReference type="GO" id="GO:0016740">
    <property type="term" value="F:transferase activity"/>
    <property type="evidence" value="ECO:0007669"/>
    <property type="project" value="UniProtKB-KW"/>
</dbReference>
<sequence>MSAKSVALSIIIPCYNHGEYLLEALSSIQACLDPVYEVIIVNDGSHDPLTVNLLSYLKEQDYFILDQDNQGLAHARNNGIAKASGRYILPLDADNKIRTEYILKGIDVLDQNPDIGVVYGKPEWFGEVERIWQLPEKFDVSKLILSNYIDACAVYRKSMWEDCGGYDPHMPIAGLEDWDLWLSAIERGWNFHYVPEVLYDYRVRADSMVTKCALPENRSRLLKYICTKHASLYRTNFAQMIGDRELRIGNLEETNTNLATQKNALEKTLAQTDAQLVQTQTHLQQAQTQLVQVQIKLEQAQQRITAMENSKFWKLRGAWFYLKQSVGWGSSNRE</sequence>
<dbReference type="CDD" id="cd00761">
    <property type="entry name" value="Glyco_tranf_GTA_type"/>
    <property type="match status" value="1"/>
</dbReference>
<feature type="domain" description="Glycosyltransferase 2-like" evidence="2">
    <location>
        <begin position="9"/>
        <end position="160"/>
    </location>
</feature>
<dbReference type="RefSeq" id="WP_106257528.1">
    <property type="nucleotide sequence ID" value="NZ_CAWNSW010000129.1"/>
</dbReference>
<feature type="coiled-coil region" evidence="1">
    <location>
        <begin position="248"/>
        <end position="310"/>
    </location>
</feature>
<dbReference type="SUPFAM" id="SSF53448">
    <property type="entry name" value="Nucleotide-diphospho-sugar transferases"/>
    <property type="match status" value="1"/>
</dbReference>
<protein>
    <submittedName>
        <fullName evidence="3">Family 2 glycosyl transferase</fullName>
    </submittedName>
</protein>
<organism evidence="3 4">
    <name type="scientific">Stenomitos frigidus ULC18</name>
    <dbReference type="NCBI Taxonomy" id="2107698"/>
    <lineage>
        <taxon>Bacteria</taxon>
        <taxon>Bacillati</taxon>
        <taxon>Cyanobacteriota</taxon>
        <taxon>Cyanophyceae</taxon>
        <taxon>Leptolyngbyales</taxon>
        <taxon>Leptolyngbyaceae</taxon>
        <taxon>Stenomitos</taxon>
    </lineage>
</organism>
<dbReference type="Pfam" id="PF00535">
    <property type="entry name" value="Glycos_transf_2"/>
    <property type="match status" value="1"/>
</dbReference>
<dbReference type="PANTHER" id="PTHR43685">
    <property type="entry name" value="GLYCOSYLTRANSFERASE"/>
    <property type="match status" value="1"/>
</dbReference>
<dbReference type="InterPro" id="IPR050834">
    <property type="entry name" value="Glycosyltransf_2"/>
</dbReference>
<dbReference type="OrthoDB" id="9785185at2"/>
<dbReference type="InterPro" id="IPR001173">
    <property type="entry name" value="Glyco_trans_2-like"/>
</dbReference>
<name>A0A2T1E3A8_9CYAN</name>
<dbReference type="InterPro" id="IPR029044">
    <property type="entry name" value="Nucleotide-diphossugar_trans"/>
</dbReference>